<feature type="transmembrane region" description="Helical" evidence="7">
    <location>
        <begin position="108"/>
        <end position="141"/>
    </location>
</feature>
<evidence type="ECO:0000256" key="3">
    <source>
        <dbReference type="ARBA" id="ARBA00022519"/>
    </source>
</evidence>
<evidence type="ECO:0000256" key="1">
    <source>
        <dbReference type="ARBA" id="ARBA00004429"/>
    </source>
</evidence>
<keyword evidence="5 7" id="KW-1133">Transmembrane helix</keyword>
<dbReference type="PANTHER" id="PTHR33362">
    <property type="entry name" value="SIALIC ACID TRAP TRANSPORTER PERMEASE PROTEIN SIAT-RELATED"/>
    <property type="match status" value="1"/>
</dbReference>
<feature type="transmembrane region" description="Helical" evidence="7">
    <location>
        <begin position="153"/>
        <end position="179"/>
    </location>
</feature>
<comment type="function">
    <text evidence="7">Part of the tripartite ATP-independent periplasmic (TRAP) transport system.</text>
</comment>
<feature type="transmembrane region" description="Helical" evidence="7">
    <location>
        <begin position="374"/>
        <end position="394"/>
    </location>
</feature>
<evidence type="ECO:0000259" key="8">
    <source>
        <dbReference type="Pfam" id="PF06808"/>
    </source>
</evidence>
<feature type="transmembrane region" description="Helical" evidence="7">
    <location>
        <begin position="414"/>
        <end position="435"/>
    </location>
</feature>
<name>A0ABT4VUW9_9HYPH</name>
<comment type="similarity">
    <text evidence="7">Belongs to the TRAP transporter large permease family.</text>
</comment>
<comment type="caution">
    <text evidence="9">The sequence shown here is derived from an EMBL/GenBank/DDBJ whole genome shotgun (WGS) entry which is preliminary data.</text>
</comment>
<dbReference type="InterPro" id="IPR004681">
    <property type="entry name" value="TRAP_DctM"/>
</dbReference>
<protein>
    <recommendedName>
        <fullName evidence="7">TRAP transporter large permease protein</fullName>
    </recommendedName>
</protein>
<dbReference type="RefSeq" id="WP_271092381.1">
    <property type="nucleotide sequence ID" value="NZ_JAPJZH010000024.1"/>
</dbReference>
<keyword evidence="2" id="KW-1003">Cell membrane</keyword>
<dbReference type="NCBIfam" id="TIGR00786">
    <property type="entry name" value="dctM"/>
    <property type="match status" value="1"/>
</dbReference>
<evidence type="ECO:0000256" key="4">
    <source>
        <dbReference type="ARBA" id="ARBA00022692"/>
    </source>
</evidence>
<reference evidence="9" key="1">
    <citation type="submission" date="2022-11" db="EMBL/GenBank/DDBJ databases">
        <title>Hoeflea poritis sp. nov., isolated from scleractinian coral Porites lutea.</title>
        <authorList>
            <person name="Zhang G."/>
            <person name="Wei Q."/>
            <person name="Cai L."/>
        </authorList>
    </citation>
    <scope>NUCLEOTIDE SEQUENCE</scope>
    <source>
        <strain evidence="9">E7-10</strain>
    </source>
</reference>
<organism evidence="9 10">
    <name type="scientific">Hoeflea poritis</name>
    <dbReference type="NCBI Taxonomy" id="2993659"/>
    <lineage>
        <taxon>Bacteria</taxon>
        <taxon>Pseudomonadati</taxon>
        <taxon>Pseudomonadota</taxon>
        <taxon>Alphaproteobacteria</taxon>
        <taxon>Hyphomicrobiales</taxon>
        <taxon>Rhizobiaceae</taxon>
        <taxon>Hoeflea</taxon>
    </lineage>
</organism>
<dbReference type="Proteomes" id="UP001148313">
    <property type="component" value="Unassembled WGS sequence"/>
</dbReference>
<feature type="transmembrane region" description="Helical" evidence="7">
    <location>
        <begin position="20"/>
        <end position="42"/>
    </location>
</feature>
<dbReference type="PANTHER" id="PTHR33362:SF5">
    <property type="entry name" value="C4-DICARBOXYLATE TRAP TRANSPORTER LARGE PERMEASE PROTEIN DCTM"/>
    <property type="match status" value="1"/>
</dbReference>
<dbReference type="Pfam" id="PF06808">
    <property type="entry name" value="DctM"/>
    <property type="match status" value="1"/>
</dbReference>
<proteinExistence type="inferred from homology"/>
<feature type="transmembrane region" description="Helical" evidence="7">
    <location>
        <begin position="63"/>
        <end position="88"/>
    </location>
</feature>
<keyword evidence="6 7" id="KW-0472">Membrane</keyword>
<sequence length="449" mass="47799">MDPLTLGIIGLASMLALVALRVPIAFGMGLVGFLGTIVAIGWRPGREFDFERGFKAAFSFMQFEPYSFVASFPIIAVPLFLMMGYVAFHAGFTKDIYYTARVWLSRLNGGLAIASVAGCAMFAAVSGSSLATAAAMGKLAVPEMLRYKYDKGLATGVVAASGTLGSLIPPSILMVLYGIFTEESIGQLLLAGLIPGFLSALVYAAMIWVRAAINPELAPRVEAVSWGERFRALKGTWSIIVLFILVMGGIYAGIVTPTEAAAVGCAGAWGLGFLARRLDRRKAKLASIETAKQVASVFALVIGAKIFVGFIALTGVAGALTELAAALGDVHPFWIILSLSVVYIVLGTFIDPLGLMLLTLPVVVPVVENLGYDLIWFGVIMIKLLEIGLITPPVGLNVYVLKGVVGDKVPLEKIFAGILWFLLMDVLTLVILIMYPQISLWLPQAMLGG</sequence>
<feature type="transmembrane region" description="Helical" evidence="7">
    <location>
        <begin position="185"/>
        <end position="211"/>
    </location>
</feature>
<gene>
    <name evidence="9" type="ORF">OOZ53_24350</name>
</gene>
<keyword evidence="3 7" id="KW-0997">Cell inner membrane</keyword>
<keyword evidence="7" id="KW-0813">Transport</keyword>
<feature type="transmembrane region" description="Helical" evidence="7">
    <location>
        <begin position="232"/>
        <end position="254"/>
    </location>
</feature>
<dbReference type="InterPro" id="IPR010656">
    <property type="entry name" value="DctM"/>
</dbReference>
<evidence type="ECO:0000256" key="5">
    <source>
        <dbReference type="ARBA" id="ARBA00022989"/>
    </source>
</evidence>
<accession>A0ABT4VUW9</accession>
<dbReference type="EMBL" id="JAPJZH010000024">
    <property type="protein sequence ID" value="MDA4848511.1"/>
    <property type="molecule type" value="Genomic_DNA"/>
</dbReference>
<evidence type="ECO:0000313" key="9">
    <source>
        <dbReference type="EMBL" id="MDA4848511.1"/>
    </source>
</evidence>
<comment type="subunit">
    <text evidence="7">The complex comprises the extracytoplasmic solute receptor protein and the two transmembrane proteins.</text>
</comment>
<feature type="transmembrane region" description="Helical" evidence="7">
    <location>
        <begin position="333"/>
        <end position="362"/>
    </location>
</feature>
<keyword evidence="10" id="KW-1185">Reference proteome</keyword>
<evidence type="ECO:0000256" key="7">
    <source>
        <dbReference type="RuleBase" id="RU369079"/>
    </source>
</evidence>
<comment type="subcellular location">
    <subcellularLocation>
        <location evidence="1 7">Cell inner membrane</location>
        <topology evidence="1 7">Multi-pass membrane protein</topology>
    </subcellularLocation>
</comment>
<feature type="transmembrane region" description="Helical" evidence="7">
    <location>
        <begin position="297"/>
        <end position="321"/>
    </location>
</feature>
<dbReference type="PIRSF" id="PIRSF006066">
    <property type="entry name" value="HI0050"/>
    <property type="match status" value="1"/>
</dbReference>
<feature type="domain" description="TRAP C4-dicarboxylate transport system permease DctM subunit" evidence="8">
    <location>
        <begin position="11"/>
        <end position="438"/>
    </location>
</feature>
<keyword evidence="4 7" id="KW-0812">Transmembrane</keyword>
<evidence type="ECO:0000256" key="2">
    <source>
        <dbReference type="ARBA" id="ARBA00022475"/>
    </source>
</evidence>
<evidence type="ECO:0000313" key="10">
    <source>
        <dbReference type="Proteomes" id="UP001148313"/>
    </source>
</evidence>
<feature type="transmembrane region" description="Helical" evidence="7">
    <location>
        <begin position="260"/>
        <end position="276"/>
    </location>
</feature>
<evidence type="ECO:0000256" key="6">
    <source>
        <dbReference type="ARBA" id="ARBA00023136"/>
    </source>
</evidence>